<feature type="compositionally biased region" description="Low complexity" evidence="3">
    <location>
        <begin position="45"/>
        <end position="62"/>
    </location>
</feature>
<dbReference type="PANTHER" id="PTHR30035:SF3">
    <property type="entry name" value="INTERMEMBRANE PHOSPHOLIPID TRANSPORT SYSTEM LIPOPROTEIN MLAA"/>
    <property type="match status" value="1"/>
</dbReference>
<dbReference type="RefSeq" id="WP_323745774.1">
    <property type="nucleotide sequence ID" value="NZ_ARXX01000003.1"/>
</dbReference>
<keyword evidence="5" id="KW-0449">Lipoprotein</keyword>
<feature type="chain" id="PRO_5045282974" evidence="4">
    <location>
        <begin position="18"/>
        <end position="296"/>
    </location>
</feature>
<dbReference type="Pfam" id="PF04333">
    <property type="entry name" value="MlaA"/>
    <property type="match status" value="1"/>
</dbReference>
<evidence type="ECO:0000256" key="4">
    <source>
        <dbReference type="SAM" id="SignalP"/>
    </source>
</evidence>
<comment type="similarity">
    <text evidence="1">Belongs to the MlaA family.</text>
</comment>
<sequence>MRLWIFALLGASLAGCAHSPAEPEPAPEPGAAEQAPAERQSAPVADDAMGGQAAVAASAGDSDWGEASTPFSRDGAGQFEERDPWEGFNRKIFGFNDFVDRYAIKPAAKGYQWVTPEWLDDTVTRFFSNLGDIGDSINYVLQWRWGEAGSNLGRFTVNTTLGIAGLFDVASRMDLNNSDTNLDVTLGRWGVPSGPYLVLPILGPSTVRDTGTLYPRSYLWPPTYIEDDLTRYSVAALYGIDLRADLMELERNIVGDRYTFIRNAYLQRRLVQIKGQDAAAPALPDEDPELESNEGW</sequence>
<dbReference type="Proteomes" id="UP000662703">
    <property type="component" value="Unassembled WGS sequence"/>
</dbReference>
<gene>
    <name evidence="5" type="ORF">Y5W_00314</name>
</gene>
<evidence type="ECO:0000256" key="1">
    <source>
        <dbReference type="ARBA" id="ARBA00010634"/>
    </source>
</evidence>
<dbReference type="PRINTS" id="PR01805">
    <property type="entry name" value="VACJLIPOPROT"/>
</dbReference>
<proteinExistence type="inferred from homology"/>
<keyword evidence="6" id="KW-1185">Reference proteome</keyword>
<dbReference type="PANTHER" id="PTHR30035">
    <property type="entry name" value="LIPOPROTEIN VACJ-RELATED"/>
    <property type="match status" value="1"/>
</dbReference>
<dbReference type="InterPro" id="IPR007428">
    <property type="entry name" value="MlaA"/>
</dbReference>
<dbReference type="PROSITE" id="PS51257">
    <property type="entry name" value="PROKAR_LIPOPROTEIN"/>
    <property type="match status" value="1"/>
</dbReference>
<organism evidence="5 6">
    <name type="scientific">Alloalcanivorax profundimaris</name>
    <dbReference type="NCBI Taxonomy" id="2735259"/>
    <lineage>
        <taxon>Bacteria</taxon>
        <taxon>Pseudomonadati</taxon>
        <taxon>Pseudomonadota</taxon>
        <taxon>Gammaproteobacteria</taxon>
        <taxon>Oceanospirillales</taxon>
        <taxon>Alcanivoracaceae</taxon>
        <taxon>Alloalcanivorax</taxon>
    </lineage>
</organism>
<name>A0ABS0ALW8_9GAMM</name>
<feature type="compositionally biased region" description="Low complexity" evidence="3">
    <location>
        <begin position="29"/>
        <end position="38"/>
    </location>
</feature>
<comment type="caution">
    <text evidence="5">The sequence shown here is derived from an EMBL/GenBank/DDBJ whole genome shotgun (WGS) entry which is preliminary data.</text>
</comment>
<evidence type="ECO:0000256" key="3">
    <source>
        <dbReference type="SAM" id="MobiDB-lite"/>
    </source>
</evidence>
<evidence type="ECO:0000256" key="2">
    <source>
        <dbReference type="ARBA" id="ARBA00022729"/>
    </source>
</evidence>
<feature type="region of interest" description="Disordered" evidence="3">
    <location>
        <begin position="17"/>
        <end position="81"/>
    </location>
</feature>
<feature type="compositionally biased region" description="Acidic residues" evidence="3">
    <location>
        <begin position="284"/>
        <end position="296"/>
    </location>
</feature>
<feature type="region of interest" description="Disordered" evidence="3">
    <location>
        <begin position="277"/>
        <end position="296"/>
    </location>
</feature>
<keyword evidence="2 4" id="KW-0732">Signal</keyword>
<accession>A0ABS0ALW8</accession>
<protein>
    <submittedName>
        <fullName evidence="5">VacJ lipoprotein</fullName>
    </submittedName>
</protein>
<dbReference type="EMBL" id="ARXX01000003">
    <property type="protein sequence ID" value="MBF5055020.1"/>
    <property type="molecule type" value="Genomic_DNA"/>
</dbReference>
<reference evidence="5 6" key="1">
    <citation type="submission" date="2012-09" db="EMBL/GenBank/DDBJ databases">
        <title>Genome Sequence of alkane-degrading Bacterium Alcanivorax sp. 521-1.</title>
        <authorList>
            <person name="Lai Q."/>
            <person name="Shao Z."/>
        </authorList>
    </citation>
    <scope>NUCLEOTIDE SEQUENCE [LARGE SCALE GENOMIC DNA]</scope>
    <source>
        <strain evidence="5 6">521-1</strain>
    </source>
</reference>
<evidence type="ECO:0000313" key="6">
    <source>
        <dbReference type="Proteomes" id="UP000662703"/>
    </source>
</evidence>
<feature type="signal peptide" evidence="4">
    <location>
        <begin position="1"/>
        <end position="17"/>
    </location>
</feature>
<evidence type="ECO:0000313" key="5">
    <source>
        <dbReference type="EMBL" id="MBF5055020.1"/>
    </source>
</evidence>